<dbReference type="InterPro" id="IPR050178">
    <property type="entry name" value="AspA/AstE_fam"/>
</dbReference>
<dbReference type="GO" id="GO:0019807">
    <property type="term" value="F:aspartoacylase activity"/>
    <property type="evidence" value="ECO:0007669"/>
    <property type="project" value="UniProtKB-EC"/>
</dbReference>
<comment type="similarity">
    <text evidence="1">Belongs to the AspA/AstE family. Aspartoacylase subfamily.</text>
</comment>
<evidence type="ECO:0000256" key="3">
    <source>
        <dbReference type="ARBA" id="ARBA00022801"/>
    </source>
</evidence>
<dbReference type="InterPro" id="IPR055438">
    <property type="entry name" value="AstE_AspA_cat"/>
</dbReference>
<dbReference type="EC" id="3.5.1.15" evidence="9"/>
<protein>
    <submittedName>
        <fullName evidence="9">Aspartoacylase</fullName>
        <ecNumber evidence="9">3.5.1.15</ecNumber>
    </submittedName>
</protein>
<feature type="domain" description="Succinylglutamate desuccinylase/Aspartoacylase catalytic" evidence="8">
    <location>
        <begin position="5"/>
        <end position="193"/>
    </location>
</feature>
<feature type="binding site" evidence="6">
    <location>
        <position position="106"/>
    </location>
    <ligand>
        <name>Zn(2+)</name>
        <dbReference type="ChEBI" id="CHEBI:29105"/>
    </ligand>
</feature>
<dbReference type="RefSeq" id="WP_062665158.1">
    <property type="nucleotide sequence ID" value="NZ_FIZX01000002.1"/>
</dbReference>
<feature type="active site" description="Proton donor/acceptor" evidence="5">
    <location>
        <position position="166"/>
    </location>
</feature>
<evidence type="ECO:0000259" key="7">
    <source>
        <dbReference type="Pfam" id="PF04952"/>
    </source>
</evidence>
<dbReference type="HAMAP" id="MF_00704">
    <property type="entry name" value="Aspartoacylase"/>
    <property type="match status" value="1"/>
</dbReference>
<feature type="domain" description="AstE/AspA barrel-sandwich hybrid" evidence="7">
    <location>
        <begin position="208"/>
        <end position="289"/>
    </location>
</feature>
<dbReference type="STRING" id="1796497.GCE9029_03513"/>
<dbReference type="GO" id="GO:0016788">
    <property type="term" value="F:hydrolase activity, acting on ester bonds"/>
    <property type="evidence" value="ECO:0007669"/>
    <property type="project" value="InterPro"/>
</dbReference>
<dbReference type="Pfam" id="PF24827">
    <property type="entry name" value="AstE_AspA_cat"/>
    <property type="match status" value="1"/>
</dbReference>
<keyword evidence="3 9" id="KW-0378">Hydrolase</keyword>
<keyword evidence="10" id="KW-1185">Reference proteome</keyword>
<reference evidence="10" key="1">
    <citation type="submission" date="2016-02" db="EMBL/GenBank/DDBJ databases">
        <authorList>
            <person name="Rodrigo-Torres Lidia"/>
            <person name="Arahal R.David."/>
        </authorList>
    </citation>
    <scope>NUCLEOTIDE SEQUENCE [LARGE SCALE GENOMIC DNA]</scope>
    <source>
        <strain evidence="10">CECT 9029</strain>
    </source>
</reference>
<organism evidence="9 10">
    <name type="scientific">Grimontia celer</name>
    <dbReference type="NCBI Taxonomy" id="1796497"/>
    <lineage>
        <taxon>Bacteria</taxon>
        <taxon>Pseudomonadati</taxon>
        <taxon>Pseudomonadota</taxon>
        <taxon>Gammaproteobacteria</taxon>
        <taxon>Vibrionales</taxon>
        <taxon>Vibrionaceae</taxon>
        <taxon>Grimontia</taxon>
    </lineage>
</organism>
<evidence type="ECO:0000256" key="4">
    <source>
        <dbReference type="ARBA" id="ARBA00022833"/>
    </source>
</evidence>
<feature type="binding site" evidence="6">
    <location>
        <position position="14"/>
    </location>
    <ligand>
        <name>Zn(2+)</name>
        <dbReference type="ChEBI" id="CHEBI:29105"/>
    </ligand>
</feature>
<dbReference type="GO" id="GO:0046872">
    <property type="term" value="F:metal ion binding"/>
    <property type="evidence" value="ECO:0007669"/>
    <property type="project" value="UniProtKB-KW"/>
</dbReference>
<dbReference type="Gene3D" id="2.20.25.160">
    <property type="match status" value="1"/>
</dbReference>
<dbReference type="Pfam" id="PF04952">
    <property type="entry name" value="AstE_AspA_hybrid"/>
    <property type="match status" value="1"/>
</dbReference>
<gene>
    <name evidence="9" type="ORF">GCE9029_03513</name>
</gene>
<keyword evidence="4 6" id="KW-0862">Zinc</keyword>
<dbReference type="InterPro" id="IPR016708">
    <property type="entry name" value="Aspartoacylase"/>
</dbReference>
<dbReference type="PANTHER" id="PTHR15162:SF7">
    <property type="entry name" value="SUCCINYLGLUTAMATE DESUCCINYLASE"/>
    <property type="match status" value="1"/>
</dbReference>
<evidence type="ECO:0000256" key="6">
    <source>
        <dbReference type="PIRSR" id="PIRSR018001-3"/>
    </source>
</evidence>
<dbReference type="NCBIfam" id="NF002601">
    <property type="entry name" value="PRK02259.1"/>
    <property type="match status" value="1"/>
</dbReference>
<accession>A0A128F973</accession>
<evidence type="ECO:0000256" key="1">
    <source>
        <dbReference type="ARBA" id="ARBA00006173"/>
    </source>
</evidence>
<dbReference type="GO" id="GO:0005829">
    <property type="term" value="C:cytosol"/>
    <property type="evidence" value="ECO:0007669"/>
    <property type="project" value="TreeGrafter"/>
</dbReference>
<keyword evidence="2 6" id="KW-0479">Metal-binding</keyword>
<dbReference type="SUPFAM" id="SSF53187">
    <property type="entry name" value="Zn-dependent exopeptidases"/>
    <property type="match status" value="1"/>
</dbReference>
<sequence length="296" mass="33627">MSTFNRVAIVGGTHGNEFSGIYLLKKWQESPALISRPTFETETLFGNPNAFRDNRRYLDCDLNRQFIPADLANPELGNYEQSRAKAINLQLGPKGNARTDLIIDLHNTTSNMGPTLILLKNDAFNTQLAAYVAARMDNAVILFEDHCSMEEHYFLCSIADQGIIIEVGPQPQSVIRQDVLEWMDDMTRHILDFVELFNKDEVPTLPDTVSAYRYVETLKLPENEQGERIGMVHKNVQDADFTPLRNGDPIFTKFDGTEVHWDGDYEAYPHFINEAAYYDNNLAMSLGEKVDITVIK</sequence>
<feature type="binding site" evidence="6">
    <location>
        <position position="17"/>
    </location>
    <ligand>
        <name>Zn(2+)</name>
        <dbReference type="ChEBI" id="CHEBI:29105"/>
    </ligand>
</feature>
<dbReference type="PANTHER" id="PTHR15162">
    <property type="entry name" value="ASPARTOACYLASE"/>
    <property type="match status" value="1"/>
</dbReference>
<dbReference type="PIRSF" id="PIRSF018001">
    <property type="entry name" value="Aspartoacylase"/>
    <property type="match status" value="1"/>
</dbReference>
<evidence type="ECO:0000256" key="2">
    <source>
        <dbReference type="ARBA" id="ARBA00022723"/>
    </source>
</evidence>
<dbReference type="OrthoDB" id="531770at2"/>
<evidence type="ECO:0000313" key="9">
    <source>
        <dbReference type="EMBL" id="CZF82904.1"/>
    </source>
</evidence>
<dbReference type="Proteomes" id="UP000071641">
    <property type="component" value="Unassembled WGS sequence"/>
</dbReference>
<dbReference type="EMBL" id="FIZX01000002">
    <property type="protein sequence ID" value="CZF82904.1"/>
    <property type="molecule type" value="Genomic_DNA"/>
</dbReference>
<dbReference type="InterPro" id="IPR007036">
    <property type="entry name" value="Aste_AspA_hybrid_dom"/>
</dbReference>
<evidence type="ECO:0000259" key="8">
    <source>
        <dbReference type="Pfam" id="PF24827"/>
    </source>
</evidence>
<comment type="cofactor">
    <cofactor evidence="6">
        <name>Zn(2+)</name>
        <dbReference type="ChEBI" id="CHEBI:29105"/>
    </cofactor>
    <text evidence="6">Binds 1 zinc ion per subunit.</text>
</comment>
<name>A0A128F973_9GAMM</name>
<dbReference type="CDD" id="cd06909">
    <property type="entry name" value="M14_ASPA"/>
    <property type="match status" value="1"/>
</dbReference>
<evidence type="ECO:0000313" key="10">
    <source>
        <dbReference type="Proteomes" id="UP000071641"/>
    </source>
</evidence>
<dbReference type="Gene3D" id="3.40.630.10">
    <property type="entry name" value="Zn peptidases"/>
    <property type="match status" value="1"/>
</dbReference>
<dbReference type="AlphaFoldDB" id="A0A128F973"/>
<proteinExistence type="inferred from homology"/>
<evidence type="ECO:0000256" key="5">
    <source>
        <dbReference type="PIRSR" id="PIRSR018001-1"/>
    </source>
</evidence>